<name>A0A6A6R7S8_9PEZI</name>
<sequence>MPSNKPRLQLALYARPKHPESYYYAHTSPLKLWRYEHVELPDVGLEQRLLARVFIGKLTASIEDVEGIVAGVPVYQVGDERPDVGNMHEGDFSCRTWLRDGLLELETKGLVAGLRE</sequence>
<reference evidence="1" key="1">
    <citation type="journal article" date="2020" name="Stud. Mycol.">
        <title>101 Dothideomycetes genomes: a test case for predicting lifestyles and emergence of pathogens.</title>
        <authorList>
            <person name="Haridas S."/>
            <person name="Albert R."/>
            <person name="Binder M."/>
            <person name="Bloem J."/>
            <person name="Labutti K."/>
            <person name="Salamov A."/>
            <person name="Andreopoulos B."/>
            <person name="Baker S."/>
            <person name="Barry K."/>
            <person name="Bills G."/>
            <person name="Bluhm B."/>
            <person name="Cannon C."/>
            <person name="Castanera R."/>
            <person name="Culley D."/>
            <person name="Daum C."/>
            <person name="Ezra D."/>
            <person name="Gonzalez J."/>
            <person name="Henrissat B."/>
            <person name="Kuo A."/>
            <person name="Liang C."/>
            <person name="Lipzen A."/>
            <person name="Lutzoni F."/>
            <person name="Magnuson J."/>
            <person name="Mondo S."/>
            <person name="Nolan M."/>
            <person name="Ohm R."/>
            <person name="Pangilinan J."/>
            <person name="Park H.-J."/>
            <person name="Ramirez L."/>
            <person name="Alfaro M."/>
            <person name="Sun H."/>
            <person name="Tritt A."/>
            <person name="Yoshinaga Y."/>
            <person name="Zwiers L.-H."/>
            <person name="Turgeon B."/>
            <person name="Goodwin S."/>
            <person name="Spatafora J."/>
            <person name="Crous P."/>
            <person name="Grigoriev I."/>
        </authorList>
    </citation>
    <scope>NUCLEOTIDE SEQUENCE</scope>
    <source>
        <strain evidence="1">CBS 269.34</strain>
    </source>
</reference>
<gene>
    <name evidence="1" type="ORF">BU16DRAFT_535392</name>
</gene>
<evidence type="ECO:0000313" key="2">
    <source>
        <dbReference type="Proteomes" id="UP000799750"/>
    </source>
</evidence>
<dbReference type="AlphaFoldDB" id="A0A6A6R7S8"/>
<protein>
    <submittedName>
        <fullName evidence="1">Uncharacterized protein</fullName>
    </submittedName>
</protein>
<keyword evidence="2" id="KW-1185">Reference proteome</keyword>
<organism evidence="1 2">
    <name type="scientific">Lophium mytilinum</name>
    <dbReference type="NCBI Taxonomy" id="390894"/>
    <lineage>
        <taxon>Eukaryota</taxon>
        <taxon>Fungi</taxon>
        <taxon>Dikarya</taxon>
        <taxon>Ascomycota</taxon>
        <taxon>Pezizomycotina</taxon>
        <taxon>Dothideomycetes</taxon>
        <taxon>Pleosporomycetidae</taxon>
        <taxon>Mytilinidiales</taxon>
        <taxon>Mytilinidiaceae</taxon>
        <taxon>Lophium</taxon>
    </lineage>
</organism>
<proteinExistence type="predicted"/>
<dbReference type="EMBL" id="MU004183">
    <property type="protein sequence ID" value="KAF2500855.1"/>
    <property type="molecule type" value="Genomic_DNA"/>
</dbReference>
<dbReference type="InterPro" id="IPR054208">
    <property type="entry name" value="DUF6914"/>
</dbReference>
<evidence type="ECO:0000313" key="1">
    <source>
        <dbReference type="EMBL" id="KAF2500855.1"/>
    </source>
</evidence>
<dbReference type="Pfam" id="PF21858">
    <property type="entry name" value="DUF6914"/>
    <property type="match status" value="1"/>
</dbReference>
<accession>A0A6A6R7S8</accession>
<dbReference type="OrthoDB" id="2679825at2759"/>
<dbReference type="Proteomes" id="UP000799750">
    <property type="component" value="Unassembled WGS sequence"/>
</dbReference>